<dbReference type="InterPro" id="IPR050266">
    <property type="entry name" value="AB_hydrolase_sf"/>
</dbReference>
<dbReference type="Proteomes" id="UP000322244">
    <property type="component" value="Unassembled WGS sequence"/>
</dbReference>
<dbReference type="InterPro" id="IPR029058">
    <property type="entry name" value="AB_hydrolase_fold"/>
</dbReference>
<reference evidence="2 3" key="1">
    <citation type="submission" date="2019-07" db="EMBL/GenBank/DDBJ databases">
        <title>Rhodococcus cavernicolus sp. nov., isolated from a cave.</title>
        <authorList>
            <person name="Lee S.D."/>
        </authorList>
    </citation>
    <scope>NUCLEOTIDE SEQUENCE [LARGE SCALE GENOMIC DNA]</scope>
    <source>
        <strain evidence="2 3">C1-24</strain>
    </source>
</reference>
<dbReference type="Pfam" id="PF12697">
    <property type="entry name" value="Abhydrolase_6"/>
    <property type="match status" value="1"/>
</dbReference>
<feature type="domain" description="AB hydrolase-1" evidence="1">
    <location>
        <begin position="47"/>
        <end position="303"/>
    </location>
</feature>
<accession>A0A5A7S9G1</accession>
<dbReference type="Gene3D" id="3.40.50.1820">
    <property type="entry name" value="alpha/beta hydrolase"/>
    <property type="match status" value="1"/>
</dbReference>
<sequence>MRNRTADPYEGEDFGLIDSDRGTEVRADDGVMLAVREAGPRDAPTTVLFVHGFSNRMTSFHLQRRDLHDRWGSSVRMVFVDLRGHGRSGTPSTESCTIEQLGRDIGTVIDALVPHGRIVLIGHSMGGMAVLSAARQRPDLFRQRVAGIGLVSSTAAGLASEGLGRNLRNPLLDGFAFAARSTPRLLEHSRVAAKTVIWPILHASSFRTRVSPTLVHFTNTMIDQTPVGTIGSFLRTLEVHDELAALPVLADIPVLVLSGSGDVVVPFSGAQRLATELPHSELVRVDGAGHMVHLEFPDLVNDAIDRLVQRSVDAQNHSVG</sequence>
<evidence type="ECO:0000313" key="2">
    <source>
        <dbReference type="EMBL" id="KAA0022808.1"/>
    </source>
</evidence>
<dbReference type="PANTHER" id="PTHR43798:SF33">
    <property type="entry name" value="HYDROLASE, PUTATIVE (AFU_ORTHOLOGUE AFUA_2G14860)-RELATED"/>
    <property type="match status" value="1"/>
</dbReference>
<gene>
    <name evidence="2" type="ORF">FOY51_13870</name>
</gene>
<keyword evidence="2" id="KW-0378">Hydrolase</keyword>
<dbReference type="GO" id="GO:0016020">
    <property type="term" value="C:membrane"/>
    <property type="evidence" value="ECO:0007669"/>
    <property type="project" value="TreeGrafter"/>
</dbReference>
<dbReference type="GO" id="GO:0016787">
    <property type="term" value="F:hydrolase activity"/>
    <property type="evidence" value="ECO:0007669"/>
    <property type="project" value="UniProtKB-KW"/>
</dbReference>
<dbReference type="SUPFAM" id="SSF53474">
    <property type="entry name" value="alpha/beta-Hydrolases"/>
    <property type="match status" value="1"/>
</dbReference>
<name>A0A5A7S9G1_9NOCA</name>
<dbReference type="OrthoDB" id="5422338at2"/>
<evidence type="ECO:0000259" key="1">
    <source>
        <dbReference type="Pfam" id="PF12697"/>
    </source>
</evidence>
<organism evidence="2 3">
    <name type="scientific">Antrihabitans cavernicola</name>
    <dbReference type="NCBI Taxonomy" id="2495913"/>
    <lineage>
        <taxon>Bacteria</taxon>
        <taxon>Bacillati</taxon>
        <taxon>Actinomycetota</taxon>
        <taxon>Actinomycetes</taxon>
        <taxon>Mycobacteriales</taxon>
        <taxon>Nocardiaceae</taxon>
        <taxon>Antrihabitans</taxon>
    </lineage>
</organism>
<proteinExistence type="predicted"/>
<comment type="caution">
    <text evidence="2">The sequence shown here is derived from an EMBL/GenBank/DDBJ whole genome shotgun (WGS) entry which is preliminary data.</text>
</comment>
<dbReference type="EMBL" id="VLNY01000005">
    <property type="protein sequence ID" value="KAA0022808.1"/>
    <property type="molecule type" value="Genomic_DNA"/>
</dbReference>
<dbReference type="AlphaFoldDB" id="A0A5A7S9G1"/>
<dbReference type="PANTHER" id="PTHR43798">
    <property type="entry name" value="MONOACYLGLYCEROL LIPASE"/>
    <property type="match status" value="1"/>
</dbReference>
<evidence type="ECO:0000313" key="3">
    <source>
        <dbReference type="Proteomes" id="UP000322244"/>
    </source>
</evidence>
<dbReference type="InterPro" id="IPR000073">
    <property type="entry name" value="AB_hydrolase_1"/>
</dbReference>
<keyword evidence="3" id="KW-1185">Reference proteome</keyword>
<protein>
    <submittedName>
        <fullName evidence="2">Alpha/beta hydrolase</fullName>
    </submittedName>
</protein>